<dbReference type="InterPro" id="IPR006314">
    <property type="entry name" value="Dyp_peroxidase"/>
</dbReference>
<evidence type="ECO:0000256" key="12">
    <source>
        <dbReference type="ARBA" id="ARBA00048856"/>
    </source>
</evidence>
<keyword evidence="7 13" id="KW-0408">Iron</keyword>
<dbReference type="GO" id="GO:0046872">
    <property type="term" value="F:metal ion binding"/>
    <property type="evidence" value="ECO:0007669"/>
    <property type="project" value="UniProtKB-KW"/>
</dbReference>
<dbReference type="SUPFAM" id="SSF54909">
    <property type="entry name" value="Dimeric alpha+beta barrel"/>
    <property type="match status" value="1"/>
</dbReference>
<feature type="domain" description="Dyp-type peroxidase N-terminal" evidence="15">
    <location>
        <begin position="61"/>
        <end position="212"/>
    </location>
</feature>
<dbReference type="PANTHER" id="PTHR30521">
    <property type="entry name" value="DEFERROCHELATASE/PEROXIDASE"/>
    <property type="match status" value="1"/>
</dbReference>
<dbReference type="NCBIfam" id="TIGR01413">
    <property type="entry name" value="Dyp_perox_fam"/>
    <property type="match status" value="1"/>
</dbReference>
<dbReference type="GO" id="GO:0005829">
    <property type="term" value="C:cytosol"/>
    <property type="evidence" value="ECO:0007669"/>
    <property type="project" value="TreeGrafter"/>
</dbReference>
<dbReference type="PANTHER" id="PTHR30521:SF4">
    <property type="entry name" value="DEFERROCHELATASE"/>
    <property type="match status" value="1"/>
</dbReference>
<comment type="similarity">
    <text evidence="9 13">Belongs to the DyP-type peroxidase family.</text>
</comment>
<evidence type="ECO:0000256" key="6">
    <source>
        <dbReference type="ARBA" id="ARBA00023002"/>
    </source>
</evidence>
<dbReference type="AlphaFoldDB" id="A0A8J3AFR1"/>
<dbReference type="InterPro" id="IPR011008">
    <property type="entry name" value="Dimeric_a/b-barrel"/>
</dbReference>
<reference evidence="18" key="1">
    <citation type="journal article" date="2019" name="Int. J. Syst. Evol. Microbiol.">
        <title>The Global Catalogue of Microorganisms (GCM) 10K type strain sequencing project: providing services to taxonomists for standard genome sequencing and annotation.</title>
        <authorList>
            <consortium name="The Broad Institute Genomics Platform"/>
            <consortium name="The Broad Institute Genome Sequencing Center for Infectious Disease"/>
            <person name="Wu L."/>
            <person name="Ma J."/>
        </authorList>
    </citation>
    <scope>NUCLEOTIDE SEQUENCE [LARGE SCALE GENOMIC DNA]</scope>
    <source>
        <strain evidence="18">CGMCC 1.14993</strain>
    </source>
</reference>
<comment type="caution">
    <text evidence="17">The sequence shown here is derived from an EMBL/GenBank/DDBJ whole genome shotgun (WGS) entry which is preliminary data.</text>
</comment>
<keyword evidence="5" id="KW-0732">Signal</keyword>
<protein>
    <recommendedName>
        <fullName evidence="10 13">Deferrochelatase</fullName>
        <ecNumber evidence="13">1.11.1.-</ecNumber>
    </recommendedName>
    <alternativeName>
        <fullName evidence="11 13">Peroxidase EfeB</fullName>
    </alternativeName>
</protein>
<evidence type="ECO:0000256" key="11">
    <source>
        <dbReference type="ARBA" id="ARBA00033775"/>
    </source>
</evidence>
<dbReference type="GO" id="GO:0004601">
    <property type="term" value="F:peroxidase activity"/>
    <property type="evidence" value="ECO:0007669"/>
    <property type="project" value="UniProtKB-KW"/>
</dbReference>
<dbReference type="Pfam" id="PF04261">
    <property type="entry name" value="Dyp_perox_N"/>
    <property type="match status" value="1"/>
</dbReference>
<dbReference type="InterPro" id="IPR048328">
    <property type="entry name" value="Dyp_perox_C"/>
</dbReference>
<proteinExistence type="inferred from homology"/>
<dbReference type="NCBIfam" id="TIGR01412">
    <property type="entry name" value="tat_substr_1"/>
    <property type="match status" value="1"/>
</dbReference>
<keyword evidence="6 13" id="KW-0560">Oxidoreductase</keyword>
<comment type="cofactor">
    <cofactor evidence="13">
        <name>heme b</name>
        <dbReference type="ChEBI" id="CHEBI:60344"/>
    </cofactor>
    <text evidence="13">Binds 1 heme b (iron(II)-protoporphyrin IX) group non-covalently per subunit.</text>
</comment>
<dbReference type="InterPro" id="IPR048327">
    <property type="entry name" value="Dyp_perox_N"/>
</dbReference>
<dbReference type="OrthoDB" id="9781066at2"/>
<dbReference type="Pfam" id="PF20628">
    <property type="entry name" value="Dyp_perox_C"/>
    <property type="match status" value="1"/>
</dbReference>
<gene>
    <name evidence="17" type="ORF">GCM10007380_18140</name>
</gene>
<dbReference type="RefSeq" id="WP_087998200.1">
    <property type="nucleotide sequence ID" value="NZ_BMHB01000001.1"/>
</dbReference>
<evidence type="ECO:0000256" key="13">
    <source>
        <dbReference type="RuleBase" id="RU365017"/>
    </source>
</evidence>
<evidence type="ECO:0000256" key="9">
    <source>
        <dbReference type="ARBA" id="ARBA00025737"/>
    </source>
</evidence>
<keyword evidence="8" id="KW-0456">Lyase</keyword>
<evidence type="ECO:0000256" key="2">
    <source>
        <dbReference type="ARBA" id="ARBA00022559"/>
    </source>
</evidence>
<dbReference type="InterPro" id="IPR006313">
    <property type="entry name" value="EfeB/EfeN"/>
</dbReference>
<dbReference type="GO" id="GO:0033212">
    <property type="term" value="P:iron import into cell"/>
    <property type="evidence" value="ECO:0007669"/>
    <property type="project" value="InterPro"/>
</dbReference>
<dbReference type="GO" id="GO:0030313">
    <property type="term" value="C:cell envelope"/>
    <property type="evidence" value="ECO:0007669"/>
    <property type="project" value="UniProtKB-SubCell"/>
</dbReference>
<keyword evidence="2 13" id="KW-0575">Peroxidase</keyword>
<keyword evidence="3 13" id="KW-0349">Heme</keyword>
<evidence type="ECO:0000256" key="7">
    <source>
        <dbReference type="ARBA" id="ARBA00023004"/>
    </source>
</evidence>
<comment type="subcellular location">
    <subcellularLocation>
        <location evidence="1">Cell envelope</location>
    </subcellularLocation>
</comment>
<evidence type="ECO:0000256" key="1">
    <source>
        <dbReference type="ARBA" id="ARBA00004196"/>
    </source>
</evidence>
<evidence type="ECO:0000256" key="4">
    <source>
        <dbReference type="ARBA" id="ARBA00022723"/>
    </source>
</evidence>
<evidence type="ECO:0000256" key="5">
    <source>
        <dbReference type="ARBA" id="ARBA00022729"/>
    </source>
</evidence>
<keyword evidence="4 13" id="KW-0479">Metal-binding</keyword>
<evidence type="ECO:0000259" key="15">
    <source>
        <dbReference type="Pfam" id="PF04261"/>
    </source>
</evidence>
<dbReference type="EC" id="1.11.1.-" evidence="13"/>
<feature type="region of interest" description="Disordered" evidence="14">
    <location>
        <begin position="211"/>
        <end position="242"/>
    </location>
</feature>
<name>A0A8J3AFR1_9BACI</name>
<comment type="catalytic activity">
    <reaction evidence="12">
        <text>heme b + 2 H(+) = protoporphyrin IX + Fe(2+)</text>
        <dbReference type="Rhea" id="RHEA:22584"/>
        <dbReference type="ChEBI" id="CHEBI:15378"/>
        <dbReference type="ChEBI" id="CHEBI:29033"/>
        <dbReference type="ChEBI" id="CHEBI:57306"/>
        <dbReference type="ChEBI" id="CHEBI:60344"/>
        <dbReference type="EC" id="4.98.1.1"/>
    </reaction>
    <physiologicalReaction direction="left-to-right" evidence="12">
        <dbReference type="Rhea" id="RHEA:22585"/>
    </physiologicalReaction>
</comment>
<dbReference type="GO" id="GO:0020037">
    <property type="term" value="F:heme binding"/>
    <property type="evidence" value="ECO:0007669"/>
    <property type="project" value="InterPro"/>
</dbReference>
<dbReference type="PROSITE" id="PS51404">
    <property type="entry name" value="DYP_PEROXIDASE"/>
    <property type="match status" value="1"/>
</dbReference>
<feature type="domain" description="Dyp-type peroxidase C-terminal" evidence="16">
    <location>
        <begin position="223"/>
        <end position="405"/>
    </location>
</feature>
<feature type="compositionally biased region" description="Polar residues" evidence="14">
    <location>
        <begin position="211"/>
        <end position="225"/>
    </location>
</feature>
<keyword evidence="18" id="KW-1185">Reference proteome</keyword>
<evidence type="ECO:0000256" key="10">
    <source>
        <dbReference type="ARBA" id="ARBA00033771"/>
    </source>
</evidence>
<dbReference type="PROSITE" id="PS51318">
    <property type="entry name" value="TAT"/>
    <property type="match status" value="1"/>
</dbReference>
<organism evidence="17 18">
    <name type="scientific">Gottfriedia solisilvae</name>
    <dbReference type="NCBI Taxonomy" id="1516104"/>
    <lineage>
        <taxon>Bacteria</taxon>
        <taxon>Bacillati</taxon>
        <taxon>Bacillota</taxon>
        <taxon>Bacilli</taxon>
        <taxon>Bacillales</taxon>
        <taxon>Bacillaceae</taxon>
        <taxon>Gottfriedia</taxon>
    </lineage>
</organism>
<evidence type="ECO:0000256" key="14">
    <source>
        <dbReference type="SAM" id="MobiDB-lite"/>
    </source>
</evidence>
<accession>A0A8J3AFR1</accession>
<dbReference type="EMBL" id="BMHB01000001">
    <property type="protein sequence ID" value="GGI13483.1"/>
    <property type="molecule type" value="Genomic_DNA"/>
</dbReference>
<comment type="function">
    <text evidence="13">Involved in the recovery of exogenous heme iron. Extracts iron from heme while preserving the protoporphyrin ring intact.</text>
</comment>
<evidence type="ECO:0000313" key="18">
    <source>
        <dbReference type="Proteomes" id="UP000626244"/>
    </source>
</evidence>
<evidence type="ECO:0000313" key="17">
    <source>
        <dbReference type="EMBL" id="GGI13483.1"/>
    </source>
</evidence>
<evidence type="ECO:0000256" key="8">
    <source>
        <dbReference type="ARBA" id="ARBA00023239"/>
    </source>
</evidence>
<dbReference type="NCBIfam" id="TIGR01409">
    <property type="entry name" value="TAT_signal_seq"/>
    <property type="match status" value="1"/>
</dbReference>
<evidence type="ECO:0000259" key="16">
    <source>
        <dbReference type="Pfam" id="PF20628"/>
    </source>
</evidence>
<dbReference type="GO" id="GO:0004325">
    <property type="term" value="F:ferrochelatase activity"/>
    <property type="evidence" value="ECO:0007669"/>
    <property type="project" value="UniProtKB-EC"/>
</dbReference>
<sequence>MSNLEKNKVTRRDALKLIGVGGAGLLIGATGIEAATDKVTNFFTPNKVDASELLPFYGEHQQGITTPAQDFMYLASFQLETTSKNEIKTLFKKWTEAAATLSEGKEIGDSDVLSSPPADTGEAIGLQPMKLTFTFGVGPSFFDKLSIQSKRPSQLKDLPHFPGDDLREEWNGGDIAVQVCANDQQVAFHGLRNLIRIGRGIVSLKWMQHGFQRSQGSDPSGSTPRNLMGFKDGTANPNPKDKDEMNKHVWIQNDNTPTWLAGGSYLVARRIRIRVEEWDRSTLNDQEATFGRHRQSGAPLGEKDEFAELNVKKKDSNGNLMIPADSHVALARGNGKVKILRRSYSYTDGLDIQTGKLDAGLLFVSFQQDIEKQFIPLQEKLAKMDLLNEYIEHNGSAVFACFGGVKKGSYIGEGLI</sequence>
<evidence type="ECO:0000256" key="3">
    <source>
        <dbReference type="ARBA" id="ARBA00022617"/>
    </source>
</evidence>
<dbReference type="InterPro" id="IPR019546">
    <property type="entry name" value="TAT_signal_bac_arc"/>
</dbReference>
<dbReference type="InterPro" id="IPR006311">
    <property type="entry name" value="TAT_signal"/>
</dbReference>
<dbReference type="Proteomes" id="UP000626244">
    <property type="component" value="Unassembled WGS sequence"/>
</dbReference>